<dbReference type="Pfam" id="PF17921">
    <property type="entry name" value="Integrase_H2C2"/>
    <property type="match status" value="1"/>
</dbReference>
<accession>A0A4Q9M0E0</accession>
<comment type="caution">
    <text evidence="2">The sequence shown here is derived from an EMBL/GenBank/DDBJ whole genome shotgun (WGS) entry which is preliminary data.</text>
</comment>
<feature type="domain" description="Integrase catalytic" evidence="1">
    <location>
        <begin position="97"/>
        <end position="250"/>
    </location>
</feature>
<dbReference type="InterPro" id="IPR041588">
    <property type="entry name" value="Integrase_H2C2"/>
</dbReference>
<dbReference type="OrthoDB" id="2194511at2759"/>
<dbReference type="InterPro" id="IPR001584">
    <property type="entry name" value="Integrase_cat-core"/>
</dbReference>
<reference evidence="2 3" key="1">
    <citation type="submission" date="2017-12" db="EMBL/GenBank/DDBJ databases">
        <authorList>
            <person name="Pombert J.-F."/>
            <person name="Haag K.L."/>
            <person name="Ebert D."/>
        </authorList>
    </citation>
    <scope>NUCLEOTIDE SEQUENCE [LARGE SCALE GENOMIC DNA]</scope>
    <source>
        <strain evidence="2">IL-G-3</strain>
    </source>
</reference>
<evidence type="ECO:0000313" key="3">
    <source>
        <dbReference type="Proteomes" id="UP000292282"/>
    </source>
</evidence>
<gene>
    <name evidence="2" type="ORF">CWI38_0236p0080</name>
</gene>
<dbReference type="SUPFAM" id="SSF53098">
    <property type="entry name" value="Ribonuclease H-like"/>
    <property type="match status" value="1"/>
</dbReference>
<protein>
    <recommendedName>
        <fullName evidence="1">Integrase catalytic domain-containing protein</fullName>
    </recommendedName>
</protein>
<sequence>MPKIVSCKNTKEKEILSSYLKTAQYPAEYFKEEKWLLRQKAEHFTSLGDEICFERRDHLIRAVFAVKTALIRQIIRIEHAVAHNGVNKMMDLIVQKYYGIPKAYIKEYVKDCEACYLRRYGDKNDQYSWIINVINKTSELLRDSLKFLFENFGVPVAIQSNNGREFKNTLFEAFLTDHNIKIIHGRPRNPKAQGQVERVNQTIKRWLTKNLHETGGRRWIEHLNNVVWAYNRTIHNSTNKSPFMLFFRQPGFNNPLSRSIIVEKDATMIVPAIDVDSDMVLFEENAGETQWSLEIASDVHEEFTETVTTTIIADDLEIDSKIRSDVAKPLKNYRERIIESINSNRHKKDLSIGNKVLIKKHFDINAKTKRAHFDSFYDNSVFTVTAILMNNMIEGKNNDCGPRTVFRGVIKRI</sequence>
<proteinExistence type="predicted"/>
<dbReference type="Gene3D" id="1.10.340.70">
    <property type="match status" value="1"/>
</dbReference>
<dbReference type="EMBL" id="PITK01000236">
    <property type="protein sequence ID" value="TBU18621.1"/>
    <property type="molecule type" value="Genomic_DNA"/>
</dbReference>
<keyword evidence="3" id="KW-1185">Reference proteome</keyword>
<dbReference type="InterPro" id="IPR050951">
    <property type="entry name" value="Retrovirus_Pol_polyprotein"/>
</dbReference>
<dbReference type="GO" id="GO:0015074">
    <property type="term" value="P:DNA integration"/>
    <property type="evidence" value="ECO:0007669"/>
    <property type="project" value="InterPro"/>
</dbReference>
<dbReference type="Gene3D" id="3.30.420.10">
    <property type="entry name" value="Ribonuclease H-like superfamily/Ribonuclease H"/>
    <property type="match status" value="1"/>
</dbReference>
<dbReference type="Proteomes" id="UP000292282">
    <property type="component" value="Unassembled WGS sequence"/>
</dbReference>
<dbReference type="GO" id="GO:0005634">
    <property type="term" value="C:nucleus"/>
    <property type="evidence" value="ECO:0007669"/>
    <property type="project" value="UniProtKB-ARBA"/>
</dbReference>
<organism evidence="2 3">
    <name type="scientific">Hamiltosporidium tvaerminnensis</name>
    <dbReference type="NCBI Taxonomy" id="1176355"/>
    <lineage>
        <taxon>Eukaryota</taxon>
        <taxon>Fungi</taxon>
        <taxon>Fungi incertae sedis</taxon>
        <taxon>Microsporidia</taxon>
        <taxon>Dubosqiidae</taxon>
        <taxon>Hamiltosporidium</taxon>
    </lineage>
</organism>
<dbReference type="InterPro" id="IPR036397">
    <property type="entry name" value="RNaseH_sf"/>
</dbReference>
<dbReference type="PROSITE" id="PS50994">
    <property type="entry name" value="INTEGRASE"/>
    <property type="match status" value="1"/>
</dbReference>
<evidence type="ECO:0000313" key="2">
    <source>
        <dbReference type="EMBL" id="TBU18621.1"/>
    </source>
</evidence>
<dbReference type="AlphaFoldDB" id="A0A4Q9M0E0"/>
<dbReference type="PANTHER" id="PTHR37984">
    <property type="entry name" value="PROTEIN CBG26694"/>
    <property type="match status" value="1"/>
</dbReference>
<dbReference type="GO" id="GO:0003676">
    <property type="term" value="F:nucleic acid binding"/>
    <property type="evidence" value="ECO:0007669"/>
    <property type="project" value="InterPro"/>
</dbReference>
<name>A0A4Q9M0E0_9MICR</name>
<dbReference type="STRING" id="1176355.A0A4Q9M0E0"/>
<dbReference type="PANTHER" id="PTHR37984:SF5">
    <property type="entry name" value="PROTEIN NYNRIN-LIKE"/>
    <property type="match status" value="1"/>
</dbReference>
<dbReference type="InterPro" id="IPR012337">
    <property type="entry name" value="RNaseH-like_sf"/>
</dbReference>
<evidence type="ECO:0000259" key="1">
    <source>
        <dbReference type="PROSITE" id="PS50994"/>
    </source>
</evidence>
<dbReference type="VEuPathDB" id="MicrosporidiaDB:CWI38_0236p0080"/>